<keyword evidence="3" id="KW-1185">Reference proteome</keyword>
<dbReference type="Pfam" id="PF03473">
    <property type="entry name" value="MOSC"/>
    <property type="match status" value="1"/>
</dbReference>
<reference evidence="2" key="1">
    <citation type="submission" date="2023-01" db="EMBL/GenBank/DDBJ databases">
        <title>Biogeochemical cycle of methane in antarctic sediments.</title>
        <authorList>
            <person name="Roldan D.M."/>
            <person name="Menes R.J."/>
        </authorList>
    </citation>
    <scope>NUCLEOTIDE SEQUENCE [LARGE SCALE GENOMIC DNA]</scope>
    <source>
        <strain evidence="2">K-2018 MAG008</strain>
    </source>
</reference>
<dbReference type="SUPFAM" id="SSF50800">
    <property type="entry name" value="PK beta-barrel domain-like"/>
    <property type="match status" value="1"/>
</dbReference>
<dbReference type="PROSITE" id="PS51340">
    <property type="entry name" value="MOSC"/>
    <property type="match status" value="1"/>
</dbReference>
<sequence length="269" mass="29715">MPRVVALYRYPVKGFTPEQCEVVNVLDEGRIVGDRVLGVRFADSGVSDDAWSKKHQFVALMNTPGIARLQLRFDHQKRRLCISLEGEVLVNEALDEKGRSKIAAAIENYVLKLDENPLSSHPERLPLRLVGNGITPRYQDNEAGQITLHGRASLAAVGAAVGDNDLNELRFRSNIVIDGLAAWEEQSWVGRRIRIGQVNFDVVMPKSRCLATQANPSSGKRDLPILKTLTRVFNQEKPTFAVAMLTRGVGGPIQLGDKVSLIDSMHLAD</sequence>
<organism evidence="2 3">
    <name type="scientific">Candidatus Methylobacter titanis</name>
    <dbReference type="NCBI Taxonomy" id="3053457"/>
    <lineage>
        <taxon>Bacteria</taxon>
        <taxon>Pseudomonadati</taxon>
        <taxon>Pseudomonadota</taxon>
        <taxon>Gammaproteobacteria</taxon>
        <taxon>Methylococcales</taxon>
        <taxon>Methylococcaceae</taxon>
        <taxon>Methylobacter</taxon>
    </lineage>
</organism>
<feature type="domain" description="MOSC" evidence="1">
    <location>
        <begin position="115"/>
        <end position="262"/>
    </location>
</feature>
<dbReference type="GO" id="GO:0030151">
    <property type="term" value="F:molybdenum ion binding"/>
    <property type="evidence" value="ECO:0007669"/>
    <property type="project" value="InterPro"/>
</dbReference>
<dbReference type="EMBL" id="JAQSDF010000031">
    <property type="protein sequence ID" value="MDI1231506.1"/>
    <property type="molecule type" value="Genomic_DNA"/>
</dbReference>
<name>A0AA43TKR6_9GAMM</name>
<evidence type="ECO:0000313" key="3">
    <source>
        <dbReference type="Proteomes" id="UP001160519"/>
    </source>
</evidence>
<dbReference type="InterPro" id="IPR011037">
    <property type="entry name" value="Pyrv_Knase-like_insert_dom_sf"/>
</dbReference>
<dbReference type="Proteomes" id="UP001160519">
    <property type="component" value="Unassembled WGS sequence"/>
</dbReference>
<dbReference type="GO" id="GO:0003824">
    <property type="term" value="F:catalytic activity"/>
    <property type="evidence" value="ECO:0007669"/>
    <property type="project" value="InterPro"/>
</dbReference>
<comment type="caution">
    <text evidence="2">The sequence shown here is derived from an EMBL/GenBank/DDBJ whole genome shotgun (WGS) entry which is preliminary data.</text>
</comment>
<evidence type="ECO:0000313" key="2">
    <source>
        <dbReference type="EMBL" id="MDI1231506.1"/>
    </source>
</evidence>
<proteinExistence type="predicted"/>
<gene>
    <name evidence="2" type="ORF">PSU93_10180</name>
</gene>
<dbReference type="AlphaFoldDB" id="A0AA43TKR6"/>
<protein>
    <submittedName>
        <fullName evidence="2">MOSC domain-containing protein</fullName>
    </submittedName>
</protein>
<dbReference type="InterPro" id="IPR005302">
    <property type="entry name" value="MoCF_Sase_C"/>
</dbReference>
<accession>A0AA43TKR6</accession>
<evidence type="ECO:0000259" key="1">
    <source>
        <dbReference type="PROSITE" id="PS51340"/>
    </source>
</evidence>
<dbReference type="GO" id="GO:0030170">
    <property type="term" value="F:pyridoxal phosphate binding"/>
    <property type="evidence" value="ECO:0007669"/>
    <property type="project" value="InterPro"/>
</dbReference>
<dbReference type="Gene3D" id="2.40.33.20">
    <property type="entry name" value="PK beta-barrel domain-like"/>
    <property type="match status" value="1"/>
</dbReference>